<gene>
    <name evidence="1" type="ORF">SAMN05421543_101459</name>
</gene>
<evidence type="ECO:0000313" key="1">
    <source>
        <dbReference type="EMBL" id="SFU39796.1"/>
    </source>
</evidence>
<dbReference type="EMBL" id="FPBV01000001">
    <property type="protein sequence ID" value="SFU39796.1"/>
    <property type="molecule type" value="Genomic_DNA"/>
</dbReference>
<dbReference type="OrthoDB" id="2622768at2"/>
<protein>
    <submittedName>
        <fullName evidence="1">Uncharacterized protein</fullName>
    </submittedName>
</protein>
<reference evidence="2" key="1">
    <citation type="submission" date="2016-10" db="EMBL/GenBank/DDBJ databases">
        <authorList>
            <person name="Varghese N."/>
        </authorList>
    </citation>
    <scope>NUCLEOTIDE SEQUENCE [LARGE SCALE GENOMIC DNA]</scope>
    <source>
        <strain evidence="2">DSM 17980</strain>
    </source>
</reference>
<sequence length="236" mass="26059">MTTKVRIDGVTIEATGEYEHELIDRVLDFLIARHSGSVVVPPTKEELEAARGDALKEADSKATAVEPRNIDQILEDFARRHSEADRTAEKTVGRPRQYPRVGVDGAIVEGPKSGATIAERLEATWAAFSGRTNEIADKAADGESVPEFWRTGIKTDEFGRKKYKTYYHCPACGDRGRHYLYEGTGTCRCRACGAELSVSQAVPDAYLERDQYGNFFVAKTLAEPKQAENVEETVGV</sequence>
<name>A0A1I7FUU5_9BACL</name>
<accession>A0A1I7FUU5</accession>
<proteinExistence type="predicted"/>
<evidence type="ECO:0000313" key="2">
    <source>
        <dbReference type="Proteomes" id="UP000183508"/>
    </source>
</evidence>
<dbReference type="STRING" id="392015.SAMN05421543_101459"/>
<dbReference type="AlphaFoldDB" id="A0A1I7FUU5"/>
<organism evidence="1 2">
    <name type="scientific">Alicyclobacillus macrosporangiidus</name>
    <dbReference type="NCBI Taxonomy" id="392015"/>
    <lineage>
        <taxon>Bacteria</taxon>
        <taxon>Bacillati</taxon>
        <taxon>Bacillota</taxon>
        <taxon>Bacilli</taxon>
        <taxon>Bacillales</taxon>
        <taxon>Alicyclobacillaceae</taxon>
        <taxon>Alicyclobacillus</taxon>
    </lineage>
</organism>
<dbReference type="Proteomes" id="UP000183508">
    <property type="component" value="Unassembled WGS sequence"/>
</dbReference>
<keyword evidence="2" id="KW-1185">Reference proteome</keyword>
<dbReference type="RefSeq" id="WP_074949086.1">
    <property type="nucleotide sequence ID" value="NZ_FPBV01000001.1"/>
</dbReference>